<keyword evidence="5 7" id="KW-1133">Transmembrane helix</keyword>
<keyword evidence="4 7" id="KW-0812">Transmembrane</keyword>
<sequence>MNPTQSRSAAFWHSVGRTFVSLAQRNYRFYFTGALLSNIGTWMQRTSQDWLVLTQLTDRSSSALGIVSALQFLAIPFLAPFSGAVADRYPKRTILLITQTLLGLNCALLWLLVVTNNVELWHVYVFAFAQGVVASFDMPARQAFVSEMVADSLIPNAVGLNSMSFNAARLIGPGAAGLLIAAVGVAPGMLINALSFLAMIGALLAMNPAQLHPAPQRKGRGSVREGLSYIRHRPDIMLVLFMVFMLGTFGMNFQITNATMATKVFGRGAAEYGALGTIMAIGTFGAAIIAARRRAPRVSVLLLGLGGFALANTFLALAPSYWFYAILLIPTGLCALTVMTSANSTVQISTAPSMRGRVMAVYAAINMGGTPLGAPIVGWVGDVAGPRWSLLAGSIATGAACVIVGLYFFVHKGVRVRIERGRPLRLQVWTTDEAIAAQSAAEPEK</sequence>
<protein>
    <submittedName>
        <fullName evidence="8">Integral membrane efflux protein</fullName>
    </submittedName>
</protein>
<feature type="transmembrane region" description="Helical" evidence="7">
    <location>
        <begin position="360"/>
        <end position="381"/>
    </location>
</feature>
<gene>
    <name evidence="8" type="primary">pimH</name>
    <name evidence="8" type="ORF">PFCIRM138_09525</name>
</gene>
<dbReference type="EMBL" id="LM676420">
    <property type="protein sequence ID" value="CEP26731.1"/>
    <property type="molecule type" value="Genomic_DNA"/>
</dbReference>
<dbReference type="AlphaFoldDB" id="A0A0B7NVK3"/>
<feature type="transmembrane region" description="Helical" evidence="7">
    <location>
        <begin position="93"/>
        <end position="114"/>
    </location>
</feature>
<dbReference type="SUPFAM" id="SSF103473">
    <property type="entry name" value="MFS general substrate transporter"/>
    <property type="match status" value="1"/>
</dbReference>
<dbReference type="GO" id="GO:0005886">
    <property type="term" value="C:plasma membrane"/>
    <property type="evidence" value="ECO:0007669"/>
    <property type="project" value="UniProtKB-SubCell"/>
</dbReference>
<feature type="transmembrane region" description="Helical" evidence="7">
    <location>
        <begin position="321"/>
        <end position="339"/>
    </location>
</feature>
<feature type="transmembrane region" description="Helical" evidence="7">
    <location>
        <begin position="387"/>
        <end position="410"/>
    </location>
</feature>
<feature type="transmembrane region" description="Helical" evidence="7">
    <location>
        <begin position="236"/>
        <end position="253"/>
    </location>
</feature>
<feature type="transmembrane region" description="Helical" evidence="7">
    <location>
        <begin position="63"/>
        <end position="81"/>
    </location>
</feature>
<dbReference type="PANTHER" id="PTHR23513:SF11">
    <property type="entry name" value="STAPHYLOFERRIN A TRANSPORTER"/>
    <property type="match status" value="1"/>
</dbReference>
<dbReference type="InterPro" id="IPR036259">
    <property type="entry name" value="MFS_trans_sf"/>
</dbReference>
<evidence type="ECO:0000256" key="1">
    <source>
        <dbReference type="ARBA" id="ARBA00004651"/>
    </source>
</evidence>
<reference evidence="8" key="1">
    <citation type="submission" date="2014-08" db="EMBL/GenBank/DDBJ databases">
        <authorList>
            <person name="Falentin Helene"/>
        </authorList>
    </citation>
    <scope>NUCLEOTIDE SEQUENCE</scope>
</reference>
<dbReference type="Pfam" id="PF05977">
    <property type="entry name" value="MFS_3"/>
    <property type="match status" value="1"/>
</dbReference>
<evidence type="ECO:0000256" key="6">
    <source>
        <dbReference type="ARBA" id="ARBA00023136"/>
    </source>
</evidence>
<name>A0A0B7NVK3_PROFF</name>
<dbReference type="InterPro" id="IPR010290">
    <property type="entry name" value="TM_effector"/>
</dbReference>
<evidence type="ECO:0000256" key="4">
    <source>
        <dbReference type="ARBA" id="ARBA00022692"/>
    </source>
</evidence>
<dbReference type="Gene3D" id="1.20.1250.20">
    <property type="entry name" value="MFS general substrate transporter like domains"/>
    <property type="match status" value="1"/>
</dbReference>
<comment type="subcellular location">
    <subcellularLocation>
        <location evidence="1">Cell membrane</location>
        <topology evidence="1">Multi-pass membrane protein</topology>
    </subcellularLocation>
</comment>
<keyword evidence="2" id="KW-0813">Transport</keyword>
<feature type="transmembrane region" description="Helical" evidence="7">
    <location>
        <begin position="298"/>
        <end position="315"/>
    </location>
</feature>
<keyword evidence="3" id="KW-1003">Cell membrane</keyword>
<keyword evidence="6 7" id="KW-0472">Membrane</keyword>
<organism evidence="8">
    <name type="scientific">Propionibacterium freudenreichii subsp. freudenreichii</name>
    <dbReference type="NCBI Taxonomy" id="66712"/>
    <lineage>
        <taxon>Bacteria</taxon>
        <taxon>Bacillati</taxon>
        <taxon>Actinomycetota</taxon>
        <taxon>Actinomycetes</taxon>
        <taxon>Propionibacteriales</taxon>
        <taxon>Propionibacteriaceae</taxon>
        <taxon>Propionibacterium</taxon>
    </lineage>
</organism>
<evidence type="ECO:0000256" key="2">
    <source>
        <dbReference type="ARBA" id="ARBA00022448"/>
    </source>
</evidence>
<accession>A0A0B7NVK3</accession>
<evidence type="ECO:0000313" key="8">
    <source>
        <dbReference type="EMBL" id="CEP26731.1"/>
    </source>
</evidence>
<evidence type="ECO:0000256" key="3">
    <source>
        <dbReference type="ARBA" id="ARBA00022475"/>
    </source>
</evidence>
<feature type="transmembrane region" description="Helical" evidence="7">
    <location>
        <begin position="170"/>
        <end position="190"/>
    </location>
</feature>
<dbReference type="CDD" id="cd06173">
    <property type="entry name" value="MFS_MefA_like"/>
    <property type="match status" value="1"/>
</dbReference>
<evidence type="ECO:0000256" key="7">
    <source>
        <dbReference type="SAM" id="Phobius"/>
    </source>
</evidence>
<feature type="transmembrane region" description="Helical" evidence="7">
    <location>
        <begin position="27"/>
        <end position="43"/>
    </location>
</feature>
<proteinExistence type="predicted"/>
<feature type="transmembrane region" description="Helical" evidence="7">
    <location>
        <begin position="273"/>
        <end position="291"/>
    </location>
</feature>
<dbReference type="PANTHER" id="PTHR23513">
    <property type="entry name" value="INTEGRAL MEMBRANE EFFLUX PROTEIN-RELATED"/>
    <property type="match status" value="1"/>
</dbReference>
<evidence type="ECO:0000256" key="5">
    <source>
        <dbReference type="ARBA" id="ARBA00022989"/>
    </source>
</evidence>